<proteinExistence type="predicted"/>
<dbReference type="EMBL" id="CAJRST010037777">
    <property type="protein sequence ID" value="CAG6006126.1"/>
    <property type="molecule type" value="Genomic_DNA"/>
</dbReference>
<dbReference type="Proteomes" id="UP000677803">
    <property type="component" value="Unassembled WGS sequence"/>
</dbReference>
<accession>A0A8S4BVR1</accession>
<evidence type="ECO:0000313" key="2">
    <source>
        <dbReference type="Proteomes" id="UP000677803"/>
    </source>
</evidence>
<keyword evidence="2" id="KW-1185">Reference proteome</keyword>
<evidence type="ECO:0000313" key="1">
    <source>
        <dbReference type="EMBL" id="CAG6006126.1"/>
    </source>
</evidence>
<gene>
    <name evidence="1" type="ORF">MMEN_LOCUS18611</name>
</gene>
<reference evidence="1" key="1">
    <citation type="submission" date="2021-05" db="EMBL/GenBank/DDBJ databases">
        <authorList>
            <person name="Tigano A."/>
        </authorList>
    </citation>
    <scope>NUCLEOTIDE SEQUENCE</scope>
</reference>
<organism evidence="1 2">
    <name type="scientific">Menidia menidia</name>
    <name type="common">Atlantic silverside</name>
    <dbReference type="NCBI Taxonomy" id="238744"/>
    <lineage>
        <taxon>Eukaryota</taxon>
        <taxon>Metazoa</taxon>
        <taxon>Chordata</taxon>
        <taxon>Craniata</taxon>
        <taxon>Vertebrata</taxon>
        <taxon>Euteleostomi</taxon>
        <taxon>Actinopterygii</taxon>
        <taxon>Neopterygii</taxon>
        <taxon>Teleostei</taxon>
        <taxon>Neoteleostei</taxon>
        <taxon>Acanthomorphata</taxon>
        <taxon>Ovalentaria</taxon>
        <taxon>Atherinomorphae</taxon>
        <taxon>Atheriniformes</taxon>
        <taxon>Atherinopsidae</taxon>
        <taxon>Menidiinae</taxon>
        <taxon>Menidia</taxon>
    </lineage>
</organism>
<protein>
    <submittedName>
        <fullName evidence="1">(Atlantic silverside) hypothetical protein</fullName>
    </submittedName>
</protein>
<sequence length="68" mass="7827">MTERPASSKRWTDLDTAAKKAGQDNCYFFGCFGNSSYFWSATYRKQWVNSTNASKTIWQTEDVRGTDL</sequence>
<dbReference type="AlphaFoldDB" id="A0A8S4BVR1"/>
<comment type="caution">
    <text evidence="1">The sequence shown here is derived from an EMBL/GenBank/DDBJ whole genome shotgun (WGS) entry which is preliminary data.</text>
</comment>
<name>A0A8S4BVR1_9TELE</name>